<evidence type="ECO:0000259" key="1">
    <source>
        <dbReference type="Pfam" id="PF01425"/>
    </source>
</evidence>
<evidence type="ECO:0000259" key="2">
    <source>
        <dbReference type="Pfam" id="PF26053"/>
    </source>
</evidence>
<dbReference type="OrthoDB" id="5423360at2759"/>
<dbReference type="SUPFAM" id="SSF75304">
    <property type="entry name" value="Amidase signature (AS) enzymes"/>
    <property type="match status" value="1"/>
</dbReference>
<dbReference type="PANTHER" id="PTHR46310">
    <property type="entry name" value="AMIDASE 1"/>
    <property type="match status" value="1"/>
</dbReference>
<dbReference type="Pfam" id="PF26053">
    <property type="entry name" value="DUF8016"/>
    <property type="match status" value="1"/>
</dbReference>
<dbReference type="InterPro" id="IPR036928">
    <property type="entry name" value="AS_sf"/>
</dbReference>
<dbReference type="AlphaFoldDB" id="A0A6A6I1E7"/>
<dbReference type="GeneID" id="54585018"/>
<name>A0A6A6I1E7_9PLEO</name>
<dbReference type="RefSeq" id="XP_033678973.1">
    <property type="nucleotide sequence ID" value="XM_033831688.1"/>
</dbReference>
<sequence length="656" mass="70508">MSIGPIPTIPNPQKSATACMRLRSVSSAAIFCCCCYVVGAVVTSTGITVSLGDVSYFLPPKVVASISLSEDVKRMLVSGTFVPFTVVKGGDYSAAELASVTAKYLEEDDVFQEGFLEGLYLQGENHTLSTSQVQIQNISASVITGQASQTLNPGPYFMSAAGEVYEAWRLYSDTNGAFTESAIANGDGSYSVLPAGILGQRIAIAVPSRLYYAKTEEKPLAGVRIGIKDLYDVKGLRTSNGNRAWYWLYPPADATATPVQNLIDAGAIIVGKMVMSQFANGETATADWVDYHESFNPRGDGYQDTSSSSSGGGAGTGAYAWLDVSLGSDTGGSVRGPSQVQGLYGNRPSHGLVSLEHTMPMSPVLDTAGLMARDPILWIAAAKAMYGSNMTFSTAYPTKITTLGWPTSADSIADSLLVDFLANVTSFLKANATAFNMSTTWIEENPTVDPLEALLNITYPILIAKQQMPLVRDPFYRDYAAKYDGRRPFVDPVPLVRWGWAENSTATVEEAVANKTMFMSWFNSTVLVPDAETCSNSLLMYVGSIGDTIYRNVYRDEPGPPYGFGEWSVSGFSEAPDFVVPIGEAPYNSSITHHVEYLPVTVDFMVAKGCDGMLFSLIESLYEAGILKKALAGRSGITGGDILFRRGVGVWGDMRE</sequence>
<dbReference type="Gene3D" id="3.90.1300.10">
    <property type="entry name" value="Amidase signature (AS) domain"/>
    <property type="match status" value="1"/>
</dbReference>
<feature type="domain" description="Amidase" evidence="1">
    <location>
        <begin position="211"/>
        <end position="391"/>
    </location>
</feature>
<reference evidence="3" key="1">
    <citation type="journal article" date="2020" name="Stud. Mycol.">
        <title>101 Dothideomycetes genomes: a test case for predicting lifestyles and emergence of pathogens.</title>
        <authorList>
            <person name="Haridas S."/>
            <person name="Albert R."/>
            <person name="Binder M."/>
            <person name="Bloem J."/>
            <person name="Labutti K."/>
            <person name="Salamov A."/>
            <person name="Andreopoulos B."/>
            <person name="Baker S."/>
            <person name="Barry K."/>
            <person name="Bills G."/>
            <person name="Bluhm B."/>
            <person name="Cannon C."/>
            <person name="Castanera R."/>
            <person name="Culley D."/>
            <person name="Daum C."/>
            <person name="Ezra D."/>
            <person name="Gonzalez J."/>
            <person name="Henrissat B."/>
            <person name="Kuo A."/>
            <person name="Liang C."/>
            <person name="Lipzen A."/>
            <person name="Lutzoni F."/>
            <person name="Magnuson J."/>
            <person name="Mondo S."/>
            <person name="Nolan M."/>
            <person name="Ohm R."/>
            <person name="Pangilinan J."/>
            <person name="Park H.-J."/>
            <person name="Ramirez L."/>
            <person name="Alfaro M."/>
            <person name="Sun H."/>
            <person name="Tritt A."/>
            <person name="Yoshinaga Y."/>
            <person name="Zwiers L.-H."/>
            <person name="Turgeon B."/>
            <person name="Goodwin S."/>
            <person name="Spatafora J."/>
            <person name="Crous P."/>
            <person name="Grigoriev I."/>
        </authorList>
    </citation>
    <scope>NUCLEOTIDE SEQUENCE</scope>
    <source>
        <strain evidence="3">CBS 122368</strain>
    </source>
</reference>
<dbReference type="Proteomes" id="UP000800094">
    <property type="component" value="Unassembled WGS sequence"/>
</dbReference>
<accession>A0A6A6I1E7</accession>
<organism evidence="3 4">
    <name type="scientific">Trematosphaeria pertusa</name>
    <dbReference type="NCBI Taxonomy" id="390896"/>
    <lineage>
        <taxon>Eukaryota</taxon>
        <taxon>Fungi</taxon>
        <taxon>Dikarya</taxon>
        <taxon>Ascomycota</taxon>
        <taxon>Pezizomycotina</taxon>
        <taxon>Dothideomycetes</taxon>
        <taxon>Pleosporomycetidae</taxon>
        <taxon>Pleosporales</taxon>
        <taxon>Massarineae</taxon>
        <taxon>Trematosphaeriaceae</taxon>
        <taxon>Trematosphaeria</taxon>
    </lineage>
</organism>
<dbReference type="Pfam" id="PF01425">
    <property type="entry name" value="Amidase"/>
    <property type="match status" value="1"/>
</dbReference>
<evidence type="ECO:0000313" key="3">
    <source>
        <dbReference type="EMBL" id="KAF2243969.1"/>
    </source>
</evidence>
<evidence type="ECO:0000313" key="4">
    <source>
        <dbReference type="Proteomes" id="UP000800094"/>
    </source>
</evidence>
<dbReference type="InterPro" id="IPR058329">
    <property type="entry name" value="Arp1_N"/>
</dbReference>
<dbReference type="PANTHER" id="PTHR46310:SF7">
    <property type="entry name" value="AMIDASE 1"/>
    <property type="match status" value="1"/>
</dbReference>
<dbReference type="EMBL" id="ML987204">
    <property type="protein sequence ID" value="KAF2243969.1"/>
    <property type="molecule type" value="Genomic_DNA"/>
</dbReference>
<gene>
    <name evidence="3" type="ORF">BU26DRAFT_543372</name>
</gene>
<keyword evidence="4" id="KW-1185">Reference proteome</keyword>
<feature type="domain" description="Scytalone dehydratase-like protein Arp1 N-terminal" evidence="2">
    <location>
        <begin position="63"/>
        <end position="130"/>
    </location>
</feature>
<dbReference type="InterPro" id="IPR023631">
    <property type="entry name" value="Amidase_dom"/>
</dbReference>
<proteinExistence type="predicted"/>
<protein>
    <submittedName>
        <fullName evidence="3">Amidase signature enzyme</fullName>
    </submittedName>
</protein>